<dbReference type="AlphaFoldDB" id="A0A498SET3"/>
<gene>
    <name evidence="2" type="ORF">NAV_LOCUS1841</name>
</gene>
<evidence type="ECO:0000256" key="1">
    <source>
        <dbReference type="SAM" id="MobiDB-lite"/>
    </source>
</evidence>
<dbReference type="PANTHER" id="PTHR46512">
    <property type="entry name" value="PEPTIDYLPROLYL ISOMERASE"/>
    <property type="match status" value="1"/>
</dbReference>
<dbReference type="GO" id="GO:0012505">
    <property type="term" value="C:endomembrane system"/>
    <property type="evidence" value="ECO:0007669"/>
    <property type="project" value="TreeGrafter"/>
</dbReference>
<dbReference type="GO" id="GO:0043066">
    <property type="term" value="P:negative regulation of apoptotic process"/>
    <property type="evidence" value="ECO:0007669"/>
    <property type="project" value="TreeGrafter"/>
</dbReference>
<dbReference type="GO" id="GO:0005740">
    <property type="term" value="C:mitochondrial envelope"/>
    <property type="evidence" value="ECO:0007669"/>
    <property type="project" value="TreeGrafter"/>
</dbReference>
<proteinExistence type="predicted"/>
<evidence type="ECO:0000313" key="3">
    <source>
        <dbReference type="Proteomes" id="UP000276991"/>
    </source>
</evidence>
<dbReference type="OrthoDB" id="433738at2759"/>
<dbReference type="SUPFAM" id="SSF48452">
    <property type="entry name" value="TPR-like"/>
    <property type="match status" value="1"/>
</dbReference>
<name>A0A498SET3_ACAVI</name>
<dbReference type="GO" id="GO:0016020">
    <property type="term" value="C:membrane"/>
    <property type="evidence" value="ECO:0007669"/>
    <property type="project" value="TreeGrafter"/>
</dbReference>
<reference evidence="2 3" key="1">
    <citation type="submission" date="2018-08" db="EMBL/GenBank/DDBJ databases">
        <authorList>
            <person name="Laetsch R D."/>
            <person name="Stevens L."/>
            <person name="Kumar S."/>
            <person name="Blaxter L. M."/>
        </authorList>
    </citation>
    <scope>NUCLEOTIDE SEQUENCE [LARGE SCALE GENOMIC DNA]</scope>
</reference>
<dbReference type="GO" id="GO:0005829">
    <property type="term" value="C:cytosol"/>
    <property type="evidence" value="ECO:0007669"/>
    <property type="project" value="TreeGrafter"/>
</dbReference>
<dbReference type="Gene3D" id="1.25.40.10">
    <property type="entry name" value="Tetratricopeptide repeat domain"/>
    <property type="match status" value="1"/>
</dbReference>
<keyword evidence="3" id="KW-1185">Reference proteome</keyword>
<dbReference type="GO" id="GO:0044183">
    <property type="term" value="F:protein folding chaperone"/>
    <property type="evidence" value="ECO:0007669"/>
    <property type="project" value="TreeGrafter"/>
</dbReference>
<dbReference type="EMBL" id="UPTC01000168">
    <property type="protein sequence ID" value="VBB27011.1"/>
    <property type="molecule type" value="Genomic_DNA"/>
</dbReference>
<accession>A0A498SET3</accession>
<dbReference type="STRING" id="6277.A0A498SET3"/>
<protein>
    <submittedName>
        <fullName evidence="2">Uncharacterized protein</fullName>
    </submittedName>
</protein>
<dbReference type="Proteomes" id="UP000276991">
    <property type="component" value="Unassembled WGS sequence"/>
</dbReference>
<dbReference type="InterPro" id="IPR050754">
    <property type="entry name" value="FKBP4/5/8-like"/>
</dbReference>
<sequence length="321" mass="36420">MVRIEGVVVVVVLIEKDSMRYGRVWKSWILLADYLSWFLVVMTGNVDLSKVDKTTQDAYNLSEAYRFKEQANARYSAKDYGAAIYLYHQCLLRARAIQQLSQFELQSLARKERNVDESISDQEENGSMEGSSKVVNVNNVAGESLDAEKFGERRKRISSTSRGEEMKTEATDIALKCYSNLAACILKGRNRTEPDFLRAVEYCDKVLSVQPSNEKALYRKGLALSKVNMYEKAIAVLQKCSCSNRGAQIIIGECQQLLAEERRRRDDQIRRNFSRAFGLRVNGQHLLQEFNVDAANQVITMNGNAAANSSSEYHLNLQQQN</sequence>
<feature type="region of interest" description="Disordered" evidence="1">
    <location>
        <begin position="114"/>
        <end position="133"/>
    </location>
</feature>
<dbReference type="InterPro" id="IPR011990">
    <property type="entry name" value="TPR-like_helical_dom_sf"/>
</dbReference>
<evidence type="ECO:0000313" key="2">
    <source>
        <dbReference type="EMBL" id="VBB27011.1"/>
    </source>
</evidence>
<dbReference type="PANTHER" id="PTHR46512:SF5">
    <property type="entry name" value="TETRATRICOPEPTIDE REPEAT DOMAIN 9"/>
    <property type="match status" value="1"/>
</dbReference>
<organism evidence="2 3">
    <name type="scientific">Acanthocheilonema viteae</name>
    <name type="common">Filarial nematode worm</name>
    <name type="synonym">Dipetalonema viteae</name>
    <dbReference type="NCBI Taxonomy" id="6277"/>
    <lineage>
        <taxon>Eukaryota</taxon>
        <taxon>Metazoa</taxon>
        <taxon>Ecdysozoa</taxon>
        <taxon>Nematoda</taxon>
        <taxon>Chromadorea</taxon>
        <taxon>Rhabditida</taxon>
        <taxon>Spirurina</taxon>
        <taxon>Spiruromorpha</taxon>
        <taxon>Filarioidea</taxon>
        <taxon>Onchocercidae</taxon>
        <taxon>Acanthocheilonema</taxon>
    </lineage>
</organism>